<sequence>MLSCIRSSPSHRGCIFGDSNIVANSNDKCGGSPFDPGKSRFYFDFIEASSLMEIPIKGGSFTWSNQRKDDGSIREKLDRILSSLEWSMSFPKAIGVMEAAIASDHSPTFLLLHGLPKQVRKDFKFESKWLLKEKCSEKVLESWESISHSQNYQLFGKKVEESFR</sequence>
<protein>
    <recommendedName>
        <fullName evidence="3">Reverse transcriptase</fullName>
    </recommendedName>
</protein>
<organism evidence="1 2">
    <name type="scientific">Hibiscus sabdariffa</name>
    <name type="common">roselle</name>
    <dbReference type="NCBI Taxonomy" id="183260"/>
    <lineage>
        <taxon>Eukaryota</taxon>
        <taxon>Viridiplantae</taxon>
        <taxon>Streptophyta</taxon>
        <taxon>Embryophyta</taxon>
        <taxon>Tracheophyta</taxon>
        <taxon>Spermatophyta</taxon>
        <taxon>Magnoliopsida</taxon>
        <taxon>eudicotyledons</taxon>
        <taxon>Gunneridae</taxon>
        <taxon>Pentapetalae</taxon>
        <taxon>rosids</taxon>
        <taxon>malvids</taxon>
        <taxon>Malvales</taxon>
        <taxon>Malvaceae</taxon>
        <taxon>Malvoideae</taxon>
        <taxon>Hibiscus</taxon>
    </lineage>
</organism>
<keyword evidence="2" id="KW-1185">Reference proteome</keyword>
<evidence type="ECO:0000313" key="2">
    <source>
        <dbReference type="Proteomes" id="UP001396334"/>
    </source>
</evidence>
<dbReference type="Gene3D" id="3.60.10.10">
    <property type="entry name" value="Endonuclease/exonuclease/phosphatase"/>
    <property type="match status" value="1"/>
</dbReference>
<dbReference type="InterPro" id="IPR036691">
    <property type="entry name" value="Endo/exonu/phosph_ase_sf"/>
</dbReference>
<reference evidence="1 2" key="1">
    <citation type="journal article" date="2024" name="G3 (Bethesda)">
        <title>Genome assembly of Hibiscus sabdariffa L. provides insights into metabolisms of medicinal natural products.</title>
        <authorList>
            <person name="Kim T."/>
        </authorList>
    </citation>
    <scope>NUCLEOTIDE SEQUENCE [LARGE SCALE GENOMIC DNA]</scope>
    <source>
        <strain evidence="1">TK-2024</strain>
        <tissue evidence="1">Old leaves</tissue>
    </source>
</reference>
<evidence type="ECO:0008006" key="3">
    <source>
        <dbReference type="Google" id="ProtNLM"/>
    </source>
</evidence>
<dbReference type="EMBL" id="JBBPBN010000037">
    <property type="protein sequence ID" value="KAK9000832.1"/>
    <property type="molecule type" value="Genomic_DNA"/>
</dbReference>
<proteinExistence type="predicted"/>
<dbReference type="SUPFAM" id="SSF56219">
    <property type="entry name" value="DNase I-like"/>
    <property type="match status" value="1"/>
</dbReference>
<accession>A0ABR2QK13</accession>
<dbReference type="PANTHER" id="PTHR33710:SF79">
    <property type="entry name" value="OS06G0205337 PROTEIN"/>
    <property type="match status" value="1"/>
</dbReference>
<gene>
    <name evidence="1" type="ORF">V6N11_081316</name>
</gene>
<comment type="caution">
    <text evidence="1">The sequence shown here is derived from an EMBL/GenBank/DDBJ whole genome shotgun (WGS) entry which is preliminary data.</text>
</comment>
<name>A0ABR2QK13_9ROSI</name>
<dbReference type="Proteomes" id="UP001396334">
    <property type="component" value="Unassembled WGS sequence"/>
</dbReference>
<dbReference type="PANTHER" id="PTHR33710">
    <property type="entry name" value="BNAC02G09200D PROTEIN"/>
    <property type="match status" value="1"/>
</dbReference>
<evidence type="ECO:0000313" key="1">
    <source>
        <dbReference type="EMBL" id="KAK9000832.1"/>
    </source>
</evidence>